<dbReference type="InterPro" id="IPR019719">
    <property type="entry name" value="DUF2599"/>
</dbReference>
<reference evidence="1 2" key="1">
    <citation type="submission" date="2017-10" db="EMBL/GenBank/DDBJ databases">
        <title>Sequencing the genomes of 1000 actinobacteria strains.</title>
        <authorList>
            <person name="Klenk H.-P."/>
        </authorList>
    </citation>
    <scope>NUCLEOTIDE SEQUENCE [LARGE SCALE GENOMIC DNA]</scope>
    <source>
        <strain evidence="1 2">DSM 21863</strain>
    </source>
</reference>
<dbReference type="EMBL" id="PDJJ01000001">
    <property type="protein sequence ID" value="PFG43031.1"/>
    <property type="molecule type" value="Genomic_DNA"/>
</dbReference>
<organism evidence="1 2">
    <name type="scientific">Isoptericola jiangsuensis</name>
    <dbReference type="NCBI Taxonomy" id="548579"/>
    <lineage>
        <taxon>Bacteria</taxon>
        <taxon>Bacillati</taxon>
        <taxon>Actinomycetota</taxon>
        <taxon>Actinomycetes</taxon>
        <taxon>Micrococcales</taxon>
        <taxon>Promicromonosporaceae</taxon>
        <taxon>Isoptericola</taxon>
    </lineage>
</organism>
<name>A0A2A9EWY6_9MICO</name>
<protein>
    <submittedName>
        <fullName evidence="1">Uncharacterized protein DUF2599</fullName>
    </submittedName>
</protein>
<gene>
    <name evidence="1" type="ORF">ATJ88_1711</name>
</gene>
<comment type="caution">
    <text evidence="1">The sequence shown here is derived from an EMBL/GenBank/DDBJ whole genome shotgun (WGS) entry which is preliminary data.</text>
</comment>
<dbReference type="Proteomes" id="UP000224130">
    <property type="component" value="Unassembled WGS sequence"/>
</dbReference>
<dbReference type="Pfam" id="PF10783">
    <property type="entry name" value="DUF2599"/>
    <property type="match status" value="1"/>
</dbReference>
<proteinExistence type="predicted"/>
<evidence type="ECO:0000313" key="1">
    <source>
        <dbReference type="EMBL" id="PFG43031.1"/>
    </source>
</evidence>
<dbReference type="AlphaFoldDB" id="A0A2A9EWY6"/>
<evidence type="ECO:0000313" key="2">
    <source>
        <dbReference type="Proteomes" id="UP000224130"/>
    </source>
</evidence>
<sequence>MGATTLGLGLSVAPASATGQDDAANAIEAIESVAPESLAAVATADGVVLSDPADAEVDEFGRSAAKAAMIDPTNPESPIRVEIPEDPADGILLEQAGFASINIGLPNSAQADDVEYGDLDIATYDNNDGSKTVPIVNPDGAVQITTVISGPEAPARYVYPITMPAGAELVDAGDGYFAVVQADSTPLAMIEPAWALDANGNDVATRYEVEGHSLVQVVEHGDGTAYPVVADPAVAGKYIKKFTITKKTNGFTFGIYPVNAWNVTVSASEYYAEYKLYVNSQYEGQKYYDQIRCHWDFAPFKTPWNIDSWRPNVGYAATVAALCNP</sequence>
<keyword evidence="2" id="KW-1185">Reference proteome</keyword>
<accession>A0A2A9EWY6</accession>